<gene>
    <name evidence="4" type="ORF">FVP60_09055</name>
</gene>
<dbReference type="RefSeq" id="WP_147825930.1">
    <property type="nucleotide sequence ID" value="NZ_BAAARG010000002.1"/>
</dbReference>
<protein>
    <submittedName>
        <fullName evidence="4">Ankyrin repeat domain-containing protein</fullName>
    </submittedName>
</protein>
<dbReference type="InterPro" id="IPR036770">
    <property type="entry name" value="Ankyrin_rpt-contain_sf"/>
</dbReference>
<comment type="caution">
    <text evidence="4">The sequence shown here is derived from an EMBL/GenBank/DDBJ whole genome shotgun (WGS) entry which is preliminary data.</text>
</comment>
<dbReference type="EMBL" id="VRSW01000002">
    <property type="protein sequence ID" value="TXK04795.1"/>
    <property type="molecule type" value="Genomic_DNA"/>
</dbReference>
<reference evidence="4 5" key="1">
    <citation type="submission" date="2019-08" db="EMBL/GenBank/DDBJ databases">
        <authorList>
            <person name="Dong K."/>
        </authorList>
    </citation>
    <scope>NUCLEOTIDE SEQUENCE [LARGE SCALE GENOMIC DNA]</scope>
    <source>
        <strain evidence="4 5">M4-8</strain>
    </source>
</reference>
<dbReference type="OrthoDB" id="306540at2"/>
<feature type="repeat" description="ANK" evidence="3">
    <location>
        <begin position="79"/>
        <end position="105"/>
    </location>
</feature>
<feature type="repeat" description="ANK" evidence="3">
    <location>
        <begin position="46"/>
        <end position="78"/>
    </location>
</feature>
<evidence type="ECO:0000256" key="2">
    <source>
        <dbReference type="ARBA" id="ARBA00023043"/>
    </source>
</evidence>
<keyword evidence="5" id="KW-1185">Reference proteome</keyword>
<dbReference type="Pfam" id="PF12796">
    <property type="entry name" value="Ank_2"/>
    <property type="match status" value="1"/>
</dbReference>
<evidence type="ECO:0000256" key="3">
    <source>
        <dbReference type="PROSITE-ProRule" id="PRU00023"/>
    </source>
</evidence>
<dbReference type="SUPFAM" id="SSF48403">
    <property type="entry name" value="Ankyrin repeat"/>
    <property type="match status" value="1"/>
</dbReference>
<evidence type="ECO:0000313" key="5">
    <source>
        <dbReference type="Proteomes" id="UP000321196"/>
    </source>
</evidence>
<name>A0A5C8HQG8_9MICO</name>
<keyword evidence="2 3" id="KW-0040">ANK repeat</keyword>
<sequence length="135" mass="14294">MTTDNPGAHLSAEVVDGTFDLARTGRVAELTEMIGAGVPIDTRNARSDTMLIVAAYAQQAEAVAMLIALGADLNIENRMGQTAISCAVFRNDETVLQLLLNAGADPELGFHSALAIADQFQLTQMTALLLKHAAR</sequence>
<evidence type="ECO:0000313" key="4">
    <source>
        <dbReference type="EMBL" id="TXK04795.1"/>
    </source>
</evidence>
<dbReference type="SMART" id="SM00248">
    <property type="entry name" value="ANK"/>
    <property type="match status" value="2"/>
</dbReference>
<dbReference type="AlphaFoldDB" id="A0A5C8HQG8"/>
<organism evidence="4 5">
    <name type="scientific">Microbacterium mitrae</name>
    <dbReference type="NCBI Taxonomy" id="664640"/>
    <lineage>
        <taxon>Bacteria</taxon>
        <taxon>Bacillati</taxon>
        <taxon>Actinomycetota</taxon>
        <taxon>Actinomycetes</taxon>
        <taxon>Micrococcales</taxon>
        <taxon>Microbacteriaceae</taxon>
        <taxon>Microbacterium</taxon>
    </lineage>
</organism>
<dbReference type="PROSITE" id="PS50297">
    <property type="entry name" value="ANK_REP_REGION"/>
    <property type="match status" value="1"/>
</dbReference>
<evidence type="ECO:0000256" key="1">
    <source>
        <dbReference type="ARBA" id="ARBA00022737"/>
    </source>
</evidence>
<dbReference type="PANTHER" id="PTHR24171">
    <property type="entry name" value="ANKYRIN REPEAT DOMAIN-CONTAINING PROTEIN 39-RELATED"/>
    <property type="match status" value="1"/>
</dbReference>
<dbReference type="Gene3D" id="1.25.40.20">
    <property type="entry name" value="Ankyrin repeat-containing domain"/>
    <property type="match status" value="1"/>
</dbReference>
<dbReference type="PROSITE" id="PS50088">
    <property type="entry name" value="ANK_REPEAT"/>
    <property type="match status" value="2"/>
</dbReference>
<proteinExistence type="predicted"/>
<dbReference type="Proteomes" id="UP000321196">
    <property type="component" value="Unassembled WGS sequence"/>
</dbReference>
<dbReference type="InterPro" id="IPR002110">
    <property type="entry name" value="Ankyrin_rpt"/>
</dbReference>
<keyword evidence="1" id="KW-0677">Repeat</keyword>
<accession>A0A5C8HQG8</accession>
<dbReference type="PANTHER" id="PTHR24171:SF9">
    <property type="entry name" value="ANKYRIN REPEAT DOMAIN-CONTAINING PROTEIN 39"/>
    <property type="match status" value="1"/>
</dbReference>